<sequence>MQPFIHEAGNSHAMEMAKKAQETGITTMFNDDPKVSVDTFDFYKKYTFFHPESNEEDAKAFATLVRECVHFEVETVASMLTFGLDLNLVYPQVTLSYMFRSCRALLKDRYADKGADEALAEQFARDLVQNVYSFIQGKLDLPTMKWEGVSANLL</sequence>
<dbReference type="OrthoDB" id="3984993at2759"/>
<protein>
    <submittedName>
        <fullName evidence="1">Uncharacterized protein</fullName>
    </submittedName>
</protein>
<dbReference type="AlphaFoldDB" id="A0A1E3NRU0"/>
<gene>
    <name evidence="1" type="ORF">PICMEDRAFT_70399</name>
</gene>
<dbReference type="EMBL" id="KV454001">
    <property type="protein sequence ID" value="ODQ48791.1"/>
    <property type="molecule type" value="Genomic_DNA"/>
</dbReference>
<reference evidence="1 2" key="1">
    <citation type="journal article" date="2016" name="Proc. Natl. Acad. Sci. U.S.A.">
        <title>Comparative genomics of biotechnologically important yeasts.</title>
        <authorList>
            <person name="Riley R."/>
            <person name="Haridas S."/>
            <person name="Wolfe K.H."/>
            <person name="Lopes M.R."/>
            <person name="Hittinger C.T."/>
            <person name="Goeker M."/>
            <person name="Salamov A.A."/>
            <person name="Wisecaver J.H."/>
            <person name="Long T.M."/>
            <person name="Calvey C.H."/>
            <person name="Aerts A.L."/>
            <person name="Barry K.W."/>
            <person name="Choi C."/>
            <person name="Clum A."/>
            <person name="Coughlan A.Y."/>
            <person name="Deshpande S."/>
            <person name="Douglass A.P."/>
            <person name="Hanson S.J."/>
            <person name="Klenk H.-P."/>
            <person name="LaButti K.M."/>
            <person name="Lapidus A."/>
            <person name="Lindquist E.A."/>
            <person name="Lipzen A.M."/>
            <person name="Meier-Kolthoff J.P."/>
            <person name="Ohm R.A."/>
            <person name="Otillar R.P."/>
            <person name="Pangilinan J.L."/>
            <person name="Peng Y."/>
            <person name="Rokas A."/>
            <person name="Rosa C.A."/>
            <person name="Scheuner C."/>
            <person name="Sibirny A.A."/>
            <person name="Slot J.C."/>
            <person name="Stielow J.B."/>
            <person name="Sun H."/>
            <person name="Kurtzman C.P."/>
            <person name="Blackwell M."/>
            <person name="Grigoriev I.V."/>
            <person name="Jeffries T.W."/>
        </authorList>
    </citation>
    <scope>NUCLEOTIDE SEQUENCE [LARGE SCALE GENOMIC DNA]</scope>
    <source>
        <strain evidence="1 2">NRRL Y-2026</strain>
    </source>
</reference>
<proteinExistence type="predicted"/>
<organism evidence="1 2">
    <name type="scientific">Pichia membranifaciens NRRL Y-2026</name>
    <dbReference type="NCBI Taxonomy" id="763406"/>
    <lineage>
        <taxon>Eukaryota</taxon>
        <taxon>Fungi</taxon>
        <taxon>Dikarya</taxon>
        <taxon>Ascomycota</taxon>
        <taxon>Saccharomycotina</taxon>
        <taxon>Pichiomycetes</taxon>
        <taxon>Pichiales</taxon>
        <taxon>Pichiaceae</taxon>
        <taxon>Pichia</taxon>
    </lineage>
</organism>
<dbReference type="GeneID" id="30180317"/>
<keyword evidence="2" id="KW-1185">Reference proteome</keyword>
<evidence type="ECO:0000313" key="1">
    <source>
        <dbReference type="EMBL" id="ODQ48791.1"/>
    </source>
</evidence>
<evidence type="ECO:0000313" key="2">
    <source>
        <dbReference type="Proteomes" id="UP000094455"/>
    </source>
</evidence>
<dbReference type="Proteomes" id="UP000094455">
    <property type="component" value="Unassembled WGS sequence"/>
</dbReference>
<dbReference type="RefSeq" id="XP_019019904.1">
    <property type="nucleotide sequence ID" value="XM_019163630.1"/>
</dbReference>
<accession>A0A1E3NRU0</accession>
<name>A0A1E3NRU0_9ASCO</name>